<dbReference type="PANTHER" id="PTHR45752">
    <property type="entry name" value="LEUCINE-RICH REPEAT-CONTAINING"/>
    <property type="match status" value="1"/>
</dbReference>
<accession>A0A2P6TXA2</accession>
<dbReference type="EMBL" id="LHPG02000005">
    <property type="protein sequence ID" value="PRW58693.1"/>
    <property type="molecule type" value="Genomic_DNA"/>
</dbReference>
<evidence type="ECO:0000256" key="1">
    <source>
        <dbReference type="ARBA" id="ARBA00004430"/>
    </source>
</evidence>
<protein>
    <submittedName>
        <fullName evidence="2">Flightless-1-like protein</fullName>
    </submittedName>
</protein>
<dbReference type="Proteomes" id="UP000239899">
    <property type="component" value="Unassembled WGS sequence"/>
</dbReference>
<dbReference type="PANTHER" id="PTHR45752:SF187">
    <property type="entry name" value="LEUCINE-RICH REPEAT AND IQ DOMAIN-CONTAINING PROTEIN 4"/>
    <property type="match status" value="1"/>
</dbReference>
<dbReference type="OrthoDB" id="3219396at2759"/>
<sequence>MQIEALSTETPVAASELPHPSLCDLPDALLGRVLSLLGGHEGAAGVPLACKRLSSLFFSEPAVWRTFRLDSRAASKAAQDSWRTWGDNARTSAQAAAAKRRWLAARLRLLQRQAGLVEQLQVHADYDCVRELYGHAENPQPAGSSDDPATAAVSLPAFLSSLQPGRVHTVEIFVRELPNAAVVQLPHLAPQLTRLSIDTNVDQEVGGELPASTPAALARLPQLLSLEIACPSNVTNGLVEAVGRLTQLTHLSLWCGVEAALPALPRLTRLQRLSKLRLTINWRPYEEEAEAPQLPLLARFPCLRTYRISGGGPQLAGLCPGAWNYQDGRLYANTWWGMACPLPVLADVAVPPAAPLHTIALDGGTQFAADMRRLSSRLAGLTKLSLHIVARPSLAAVLSELLPRLPRLVNLHLNRGIELREGMRDEVPAEEAAPGSYDALRVVARQRGLTHLGLWYCALPDLPSTITPCLQGLVELDLTENRLTSLPTALLAATSLRTLVLARNSGLHLTCADVARLLRAMPHLATLKLAGTYSSQQPPPAVLEFVRRAAPQLALMTS</sequence>
<proteinExistence type="predicted"/>
<dbReference type="AlphaFoldDB" id="A0A2P6TXA2"/>
<name>A0A2P6TXA2_CHLSO</name>
<dbReference type="InterPro" id="IPR032675">
    <property type="entry name" value="LRR_dom_sf"/>
</dbReference>
<keyword evidence="3" id="KW-1185">Reference proteome</keyword>
<gene>
    <name evidence="2" type="ORF">C2E21_3148</name>
</gene>
<reference evidence="2 3" key="1">
    <citation type="journal article" date="2018" name="Plant J.">
        <title>Genome sequences of Chlorella sorokiniana UTEX 1602 and Micractinium conductrix SAG 241.80: implications to maltose excretion by a green alga.</title>
        <authorList>
            <person name="Arriola M.B."/>
            <person name="Velmurugan N."/>
            <person name="Zhang Y."/>
            <person name="Plunkett M.H."/>
            <person name="Hondzo H."/>
            <person name="Barney B.M."/>
        </authorList>
    </citation>
    <scope>NUCLEOTIDE SEQUENCE [LARGE SCALE GENOMIC DNA]</scope>
    <source>
        <strain evidence="3">UTEX 1602</strain>
    </source>
</reference>
<dbReference type="Gene3D" id="3.80.10.10">
    <property type="entry name" value="Ribonuclease Inhibitor"/>
    <property type="match status" value="2"/>
</dbReference>
<dbReference type="SUPFAM" id="SSF52047">
    <property type="entry name" value="RNI-like"/>
    <property type="match status" value="1"/>
</dbReference>
<evidence type="ECO:0000313" key="3">
    <source>
        <dbReference type="Proteomes" id="UP000239899"/>
    </source>
</evidence>
<comment type="caution">
    <text evidence="2">The sequence shown here is derived from an EMBL/GenBank/DDBJ whole genome shotgun (WGS) entry which is preliminary data.</text>
</comment>
<dbReference type="InterPro" id="IPR050715">
    <property type="entry name" value="LRR-SigEffector_domain"/>
</dbReference>
<comment type="subcellular location">
    <subcellularLocation>
        <location evidence="1">Cytoplasm</location>
        <location evidence="1">Cytoskeleton</location>
        <location evidence="1">Cilium axoneme</location>
    </subcellularLocation>
</comment>
<evidence type="ECO:0000313" key="2">
    <source>
        <dbReference type="EMBL" id="PRW58693.1"/>
    </source>
</evidence>
<organism evidence="2 3">
    <name type="scientific">Chlorella sorokiniana</name>
    <name type="common">Freshwater green alga</name>
    <dbReference type="NCBI Taxonomy" id="3076"/>
    <lineage>
        <taxon>Eukaryota</taxon>
        <taxon>Viridiplantae</taxon>
        <taxon>Chlorophyta</taxon>
        <taxon>core chlorophytes</taxon>
        <taxon>Trebouxiophyceae</taxon>
        <taxon>Chlorellales</taxon>
        <taxon>Chlorellaceae</taxon>
        <taxon>Chlorella clade</taxon>
        <taxon>Chlorella</taxon>
    </lineage>
</organism>
<dbReference type="GO" id="GO:0005930">
    <property type="term" value="C:axoneme"/>
    <property type="evidence" value="ECO:0007669"/>
    <property type="project" value="UniProtKB-SubCell"/>
</dbReference>